<reference evidence="8" key="1">
    <citation type="journal article" date="2015" name="Proc. Natl. Acad. Sci. U.S.A.">
        <title>Networks of energetic and metabolic interactions define dynamics in microbial communities.</title>
        <authorList>
            <person name="Embree M."/>
            <person name="Liu J.K."/>
            <person name="Al-Bassam M.M."/>
            <person name="Zengler K."/>
        </authorList>
    </citation>
    <scope>NUCLEOTIDE SEQUENCE</scope>
</reference>
<keyword evidence="3" id="KW-0133">Cell shape</keyword>
<keyword evidence="5" id="KW-0961">Cell wall biogenesis/degradation</keyword>
<keyword evidence="2" id="KW-0808">Transferase</keyword>
<comment type="caution">
    <text evidence="8">The sequence shown here is derived from an EMBL/GenBank/DDBJ whole genome shotgun (WGS) entry which is preliminary data.</text>
</comment>
<evidence type="ECO:0000256" key="4">
    <source>
        <dbReference type="ARBA" id="ARBA00022984"/>
    </source>
</evidence>
<organism evidence="8">
    <name type="scientific">hydrocarbon metagenome</name>
    <dbReference type="NCBI Taxonomy" id="938273"/>
    <lineage>
        <taxon>unclassified sequences</taxon>
        <taxon>metagenomes</taxon>
        <taxon>ecological metagenomes</taxon>
    </lineage>
</organism>
<evidence type="ECO:0000259" key="7">
    <source>
        <dbReference type="PROSITE" id="PS52029"/>
    </source>
</evidence>
<comment type="pathway">
    <text evidence="1">Cell wall biogenesis; peptidoglycan biosynthesis.</text>
</comment>
<evidence type="ECO:0000256" key="1">
    <source>
        <dbReference type="ARBA" id="ARBA00004752"/>
    </source>
</evidence>
<feature type="region of interest" description="Disordered" evidence="6">
    <location>
        <begin position="303"/>
        <end position="324"/>
    </location>
</feature>
<evidence type="ECO:0000256" key="2">
    <source>
        <dbReference type="ARBA" id="ARBA00022679"/>
    </source>
</evidence>
<dbReference type="PROSITE" id="PS52029">
    <property type="entry name" value="LD_TPASE"/>
    <property type="match status" value="1"/>
</dbReference>
<dbReference type="PANTHER" id="PTHR36699">
    <property type="entry name" value="LD-TRANSPEPTIDASE"/>
    <property type="match status" value="1"/>
</dbReference>
<dbReference type="SUPFAM" id="SSF54427">
    <property type="entry name" value="NTF2-like"/>
    <property type="match status" value="2"/>
</dbReference>
<keyword evidence="4" id="KW-0573">Peptidoglycan synthesis</keyword>
<dbReference type="Gene3D" id="3.10.450.50">
    <property type="match status" value="2"/>
</dbReference>
<evidence type="ECO:0000256" key="3">
    <source>
        <dbReference type="ARBA" id="ARBA00022960"/>
    </source>
</evidence>
<dbReference type="InterPro" id="IPR032710">
    <property type="entry name" value="NTF2-like_dom_sf"/>
</dbReference>
<dbReference type="AlphaFoldDB" id="A0A0W8FM18"/>
<name>A0A0W8FM18_9ZZZZ</name>
<feature type="domain" description="L,D-TPase catalytic" evidence="7">
    <location>
        <begin position="46"/>
        <end position="177"/>
    </location>
</feature>
<proteinExistence type="predicted"/>
<dbReference type="InterPro" id="IPR038063">
    <property type="entry name" value="Transpep_catalytic_dom"/>
</dbReference>
<dbReference type="InterPro" id="IPR056203">
    <property type="entry name" value="Cds6_C"/>
</dbReference>
<gene>
    <name evidence="8" type="ORF">ASZ90_008270</name>
</gene>
<dbReference type="Pfam" id="PF24125">
    <property type="entry name" value="Cds6_C"/>
    <property type="match status" value="1"/>
</dbReference>
<dbReference type="CDD" id="cd16913">
    <property type="entry name" value="YkuD_like"/>
    <property type="match status" value="1"/>
</dbReference>
<dbReference type="UniPathway" id="UPA00219"/>
<accession>A0A0W8FM18</accession>
<dbReference type="SUPFAM" id="SSF141523">
    <property type="entry name" value="L,D-transpeptidase catalytic domain-like"/>
    <property type="match status" value="1"/>
</dbReference>
<dbReference type="Pfam" id="PF03734">
    <property type="entry name" value="YkuD"/>
    <property type="match status" value="1"/>
</dbReference>
<feature type="compositionally biased region" description="Polar residues" evidence="6">
    <location>
        <begin position="303"/>
        <end position="315"/>
    </location>
</feature>
<dbReference type="PANTHER" id="PTHR36699:SF1">
    <property type="entry name" value="L,D-TRANSPEPTIDASE YAFK-RELATED"/>
    <property type="match status" value="1"/>
</dbReference>
<dbReference type="Gene3D" id="2.40.440.10">
    <property type="entry name" value="L,D-transpeptidase catalytic domain-like"/>
    <property type="match status" value="1"/>
</dbReference>
<dbReference type="GO" id="GO:0009252">
    <property type="term" value="P:peptidoglycan biosynthetic process"/>
    <property type="evidence" value="ECO:0007669"/>
    <property type="project" value="UniProtKB-UniPathway"/>
</dbReference>
<dbReference type="GO" id="GO:0008360">
    <property type="term" value="P:regulation of cell shape"/>
    <property type="evidence" value="ECO:0007669"/>
    <property type="project" value="UniProtKB-KW"/>
</dbReference>
<dbReference type="EMBL" id="LNQE01001001">
    <property type="protein sequence ID" value="KUG21960.1"/>
    <property type="molecule type" value="Genomic_DNA"/>
</dbReference>
<protein>
    <recommendedName>
        <fullName evidence="7">L,D-TPase catalytic domain-containing protein</fullName>
    </recommendedName>
</protein>
<dbReference type="GO" id="GO:0071555">
    <property type="term" value="P:cell wall organization"/>
    <property type="evidence" value="ECO:0007669"/>
    <property type="project" value="UniProtKB-KW"/>
</dbReference>
<evidence type="ECO:0000256" key="5">
    <source>
        <dbReference type="ARBA" id="ARBA00023316"/>
    </source>
</evidence>
<evidence type="ECO:0000256" key="6">
    <source>
        <dbReference type="SAM" id="MobiDB-lite"/>
    </source>
</evidence>
<sequence>MIKKILYFYITILSLPLLLCPLTASASIPIGSEKIPDSIISLSSGYAIVVDKHNQRIYVYHKKRTFSKVFEAPCSTGKNPGSKQVAGDKKTPNGIFFVTKILTNPGPPEIYGSMAFPLDYPTISDRRAGRDGNNIWIHGTTKKLLPTQSKGCVVLHDNDLKRLAQYVYFNKTPVIISESLKWVSQDKISPARNELEKVLTSWHKAFVEKDIKAIDSLYAQGSEIKGKKRDDLNNKIKYLANMDQHFLLEPRDISILQENNNAVIIFDQIYAVNGNNSFQGFYNKLILEKINNKWYVTDDFTPSPSPTASKILAQTSSKQSEEKSVSKEAVRNLVNKWVTSWKSGNMKTYRSCYASNFQSKGMNLSEWVSYKTTIRQNSDDIKIRIDNLQISIDNNTAKASFIQYYSSSMLNSKGKKTLELKKTGNEWKISREIM</sequence>
<dbReference type="InterPro" id="IPR005490">
    <property type="entry name" value="LD_TPept_cat_dom"/>
</dbReference>
<evidence type="ECO:0000313" key="8">
    <source>
        <dbReference type="EMBL" id="KUG21960.1"/>
    </source>
</evidence>
<dbReference type="GO" id="GO:0016740">
    <property type="term" value="F:transferase activity"/>
    <property type="evidence" value="ECO:0007669"/>
    <property type="project" value="UniProtKB-KW"/>
</dbReference>